<reference evidence="2" key="1">
    <citation type="journal article" date="2023" name="G3 (Bethesda)">
        <title>Genome assembly and association tests identify interacting loci associated with vigor, precocity, and sex in interspecific pistachio rootstocks.</title>
        <authorList>
            <person name="Palmer W."/>
            <person name="Jacygrad E."/>
            <person name="Sagayaradj S."/>
            <person name="Cavanaugh K."/>
            <person name="Han R."/>
            <person name="Bertier L."/>
            <person name="Beede B."/>
            <person name="Kafkas S."/>
            <person name="Golino D."/>
            <person name="Preece J."/>
            <person name="Michelmore R."/>
        </authorList>
    </citation>
    <scope>NUCLEOTIDE SEQUENCE [LARGE SCALE GENOMIC DNA]</scope>
</reference>
<dbReference type="Proteomes" id="UP001164250">
    <property type="component" value="Chromosome 4"/>
</dbReference>
<evidence type="ECO:0000313" key="2">
    <source>
        <dbReference type="Proteomes" id="UP001164250"/>
    </source>
</evidence>
<organism evidence="1 2">
    <name type="scientific">Pistacia atlantica</name>
    <dbReference type="NCBI Taxonomy" id="434234"/>
    <lineage>
        <taxon>Eukaryota</taxon>
        <taxon>Viridiplantae</taxon>
        <taxon>Streptophyta</taxon>
        <taxon>Embryophyta</taxon>
        <taxon>Tracheophyta</taxon>
        <taxon>Spermatophyta</taxon>
        <taxon>Magnoliopsida</taxon>
        <taxon>eudicotyledons</taxon>
        <taxon>Gunneridae</taxon>
        <taxon>Pentapetalae</taxon>
        <taxon>rosids</taxon>
        <taxon>malvids</taxon>
        <taxon>Sapindales</taxon>
        <taxon>Anacardiaceae</taxon>
        <taxon>Pistacia</taxon>
    </lineage>
</organism>
<dbReference type="EMBL" id="CM047900">
    <property type="protein sequence ID" value="KAJ0099632.1"/>
    <property type="molecule type" value="Genomic_DNA"/>
</dbReference>
<accession>A0ACC1BLD7</accession>
<comment type="caution">
    <text evidence="1">The sequence shown here is derived from an EMBL/GenBank/DDBJ whole genome shotgun (WGS) entry which is preliminary data.</text>
</comment>
<gene>
    <name evidence="1" type="ORF">Patl1_20629</name>
</gene>
<protein>
    <submittedName>
        <fullName evidence="1">Uncharacterized protein</fullName>
    </submittedName>
</protein>
<evidence type="ECO:0000313" key="1">
    <source>
        <dbReference type="EMBL" id="KAJ0099632.1"/>
    </source>
</evidence>
<name>A0ACC1BLD7_9ROSI</name>
<keyword evidence="2" id="KW-1185">Reference proteome</keyword>
<proteinExistence type="predicted"/>
<sequence length="54" mass="6084">MALNKVKEIVTSFPVVMFSKTYCGYCRRAKELLTQLGPSLMRKVSPLSFISNSL</sequence>